<dbReference type="EMBL" id="VUYU01000030">
    <property type="protein sequence ID" value="NHZ37566.1"/>
    <property type="molecule type" value="Genomic_DNA"/>
</dbReference>
<feature type="transmembrane region" description="Helical" evidence="1">
    <location>
        <begin position="45"/>
        <end position="65"/>
    </location>
</feature>
<feature type="transmembrane region" description="Helical" evidence="1">
    <location>
        <begin position="12"/>
        <end position="33"/>
    </location>
</feature>
<feature type="transmembrane region" description="Helical" evidence="1">
    <location>
        <begin position="122"/>
        <end position="145"/>
    </location>
</feature>
<dbReference type="Pfam" id="PF02517">
    <property type="entry name" value="Rce1-like"/>
    <property type="match status" value="1"/>
</dbReference>
<evidence type="ECO:0000259" key="2">
    <source>
        <dbReference type="Pfam" id="PF02517"/>
    </source>
</evidence>
<proteinExistence type="predicted"/>
<keyword evidence="1" id="KW-0812">Transmembrane</keyword>
<dbReference type="InterPro" id="IPR052710">
    <property type="entry name" value="CAAX_protease"/>
</dbReference>
<keyword evidence="1" id="KW-1133">Transmembrane helix</keyword>
<gene>
    <name evidence="3" type="ORF">F0185_28800</name>
</gene>
<dbReference type="PANTHER" id="PTHR36435">
    <property type="entry name" value="SLR1288 PROTEIN"/>
    <property type="match status" value="1"/>
</dbReference>
<evidence type="ECO:0000313" key="3">
    <source>
        <dbReference type="EMBL" id="NHZ37566.1"/>
    </source>
</evidence>
<protein>
    <submittedName>
        <fullName evidence="3">CPBP family intramembrane metalloprotease</fullName>
    </submittedName>
</protein>
<keyword evidence="1" id="KW-0472">Membrane</keyword>
<reference evidence="3 4" key="1">
    <citation type="submission" date="2019-09" db="EMBL/GenBank/DDBJ databases">
        <title>Taxonomy of Antarctic Massilia spp.: description of Massilia rubra sp. nov., Massilia aquatica sp. nov., Massilia mucilaginosa sp. nov., Massilia frigida sp. nov. isolated from streams, lakes and regoliths.</title>
        <authorList>
            <person name="Holochova P."/>
            <person name="Sedlacek I."/>
            <person name="Kralova S."/>
            <person name="Maslanova I."/>
            <person name="Busse H.-J."/>
            <person name="Stankova E."/>
            <person name="Vrbovska V."/>
            <person name="Kovarovic V."/>
            <person name="Bartak M."/>
            <person name="Svec P."/>
            <person name="Pantucek R."/>
        </authorList>
    </citation>
    <scope>NUCLEOTIDE SEQUENCE [LARGE SCALE GENOMIC DNA]</scope>
    <source>
        <strain evidence="3 4">CCM 8692</strain>
    </source>
</reference>
<name>A0ABX0M5S7_9BURK</name>
<comment type="caution">
    <text evidence="3">The sequence shown here is derived from an EMBL/GenBank/DDBJ whole genome shotgun (WGS) entry which is preliminary data.</text>
</comment>
<organism evidence="3 4">
    <name type="scientific">Massilia rubra</name>
    <dbReference type="NCBI Taxonomy" id="2607910"/>
    <lineage>
        <taxon>Bacteria</taxon>
        <taxon>Pseudomonadati</taxon>
        <taxon>Pseudomonadota</taxon>
        <taxon>Betaproteobacteria</taxon>
        <taxon>Burkholderiales</taxon>
        <taxon>Oxalobacteraceae</taxon>
        <taxon>Telluria group</taxon>
        <taxon>Massilia</taxon>
    </lineage>
</organism>
<evidence type="ECO:0000313" key="4">
    <source>
        <dbReference type="Proteomes" id="UP000785613"/>
    </source>
</evidence>
<feature type="transmembrane region" description="Helical" evidence="1">
    <location>
        <begin position="86"/>
        <end position="110"/>
    </location>
</feature>
<dbReference type="PANTHER" id="PTHR36435:SF1">
    <property type="entry name" value="CAAX AMINO TERMINAL PROTEASE FAMILY PROTEIN"/>
    <property type="match status" value="1"/>
</dbReference>
<sequence length="269" mass="29459">MDEKHKTFPNALEALMLVIALYMAEYLVGAALYDVRGALSMEPRDLGGMIMVLGYGIVFTALMHYKNLSYRELFHSTCIAGRPAMLVLLPALALTLPLIFMSMVTLNTALVTLFPMTSQDQALLASMNADSVTMIVAICVLAPVLEEMLFRGIILRSFLGQYPKWAAILASAGLFGFAHMNLYQYVGAVIIGVFLGWLYERTRSLLPCIALHAAYNTACITVDWDDAGRAQESFALFSASTWLLALLLGAAGMAGLYRALQAPATRRDR</sequence>
<feature type="transmembrane region" description="Helical" evidence="1">
    <location>
        <begin position="234"/>
        <end position="260"/>
    </location>
</feature>
<feature type="domain" description="CAAX prenyl protease 2/Lysostaphin resistance protein A-like" evidence="2">
    <location>
        <begin position="131"/>
        <end position="217"/>
    </location>
</feature>
<keyword evidence="3" id="KW-0645">Protease</keyword>
<keyword evidence="4" id="KW-1185">Reference proteome</keyword>
<dbReference type="GO" id="GO:0008237">
    <property type="term" value="F:metallopeptidase activity"/>
    <property type="evidence" value="ECO:0007669"/>
    <property type="project" value="UniProtKB-KW"/>
</dbReference>
<dbReference type="InterPro" id="IPR003675">
    <property type="entry name" value="Rce1/LyrA-like_dom"/>
</dbReference>
<dbReference type="Proteomes" id="UP000785613">
    <property type="component" value="Unassembled WGS sequence"/>
</dbReference>
<feature type="transmembrane region" description="Helical" evidence="1">
    <location>
        <begin position="166"/>
        <end position="199"/>
    </location>
</feature>
<keyword evidence="3" id="KW-0378">Hydrolase</keyword>
<dbReference type="RefSeq" id="WP_167230957.1">
    <property type="nucleotide sequence ID" value="NZ_VUYU01000030.1"/>
</dbReference>
<evidence type="ECO:0000256" key="1">
    <source>
        <dbReference type="SAM" id="Phobius"/>
    </source>
</evidence>
<keyword evidence="3" id="KW-0482">Metalloprotease</keyword>
<accession>A0ABX0M5S7</accession>